<name>A0ABV0JDY6_9CYAN</name>
<dbReference type="PANTHER" id="PTHR14136:SF17">
    <property type="entry name" value="BTB_POZ DOMAIN-CONTAINING PROTEIN KCTD9"/>
    <property type="match status" value="1"/>
</dbReference>
<dbReference type="Gene3D" id="2.160.20.80">
    <property type="entry name" value="E3 ubiquitin-protein ligase SopA"/>
    <property type="match status" value="1"/>
</dbReference>
<proteinExistence type="predicted"/>
<protein>
    <submittedName>
        <fullName evidence="1">Pentapeptide repeat-containing protein</fullName>
    </submittedName>
</protein>
<comment type="caution">
    <text evidence="1">The sequence shown here is derived from an EMBL/GenBank/DDBJ whole genome shotgun (WGS) entry which is preliminary data.</text>
</comment>
<gene>
    <name evidence="1" type="ORF">NC998_23130</name>
</gene>
<dbReference type="PANTHER" id="PTHR14136">
    <property type="entry name" value="BTB_POZ DOMAIN-CONTAINING PROTEIN KCTD9"/>
    <property type="match status" value="1"/>
</dbReference>
<dbReference type="Proteomes" id="UP001464891">
    <property type="component" value="Unassembled WGS sequence"/>
</dbReference>
<evidence type="ECO:0000313" key="2">
    <source>
        <dbReference type="Proteomes" id="UP001464891"/>
    </source>
</evidence>
<keyword evidence="2" id="KW-1185">Reference proteome</keyword>
<organism evidence="1 2">
    <name type="scientific">Trichocoleus desertorum GB2-A4</name>
    <dbReference type="NCBI Taxonomy" id="2933944"/>
    <lineage>
        <taxon>Bacteria</taxon>
        <taxon>Bacillati</taxon>
        <taxon>Cyanobacteriota</taxon>
        <taxon>Cyanophyceae</taxon>
        <taxon>Leptolyngbyales</taxon>
        <taxon>Trichocoleusaceae</taxon>
        <taxon>Trichocoleus</taxon>
    </lineage>
</organism>
<evidence type="ECO:0000313" key="1">
    <source>
        <dbReference type="EMBL" id="MEP0820003.1"/>
    </source>
</evidence>
<dbReference type="InterPro" id="IPR051082">
    <property type="entry name" value="Pentapeptide-BTB/POZ_domain"/>
</dbReference>
<dbReference type="EMBL" id="JAMPKM010000018">
    <property type="protein sequence ID" value="MEP0820003.1"/>
    <property type="molecule type" value="Genomic_DNA"/>
</dbReference>
<dbReference type="InterPro" id="IPR001646">
    <property type="entry name" value="5peptide_repeat"/>
</dbReference>
<reference evidence="1 2" key="1">
    <citation type="submission" date="2022-04" db="EMBL/GenBank/DDBJ databases">
        <title>Positive selection, recombination, and allopatry shape intraspecific diversity of widespread and dominant cyanobacteria.</title>
        <authorList>
            <person name="Wei J."/>
            <person name="Shu W."/>
            <person name="Hu C."/>
        </authorList>
    </citation>
    <scope>NUCLEOTIDE SEQUENCE [LARGE SCALE GENOMIC DNA]</scope>
    <source>
        <strain evidence="1 2">GB2-A4</strain>
    </source>
</reference>
<sequence length="315" mass="36387">MENSDWGEWDGSQWSNREAENFKRLLEILDRGTDFWNEWRQHNPRTTCDLHGATFKNKDLSKVNFADVNLSSSDFTNACLREANLKNADLSYANLTNADISNANLESAKLHQVTMPNKVVHGELLNSTLEIHLQHYIPCLNDLRVWYFRARETGRNQDYLDNIQSFAQEFKKGTPNAEQDPTIRNSEIALSAIDIEHLSEDESNYRKLVSQAVKDAKSILDYRGKDAKINNKKIREYSSIQGSYRLCYFYQKATLEIAEKEKILLCYQLSGQSQLGVQRIHNRLATFLNHEAKHLKPELNRSSNTNLSQTSLKRI</sequence>
<dbReference type="RefSeq" id="WP_190442628.1">
    <property type="nucleotide sequence ID" value="NZ_JAMPKM010000018.1"/>
</dbReference>
<dbReference type="SUPFAM" id="SSF141571">
    <property type="entry name" value="Pentapeptide repeat-like"/>
    <property type="match status" value="1"/>
</dbReference>
<accession>A0ABV0JDY6</accession>
<dbReference type="Pfam" id="PF00805">
    <property type="entry name" value="Pentapeptide"/>
    <property type="match status" value="1"/>
</dbReference>